<dbReference type="AlphaFoldDB" id="A0AAU2AHA4"/>
<reference evidence="1" key="1">
    <citation type="submission" date="2022-10" db="EMBL/GenBank/DDBJ databases">
        <title>The complete genomes of actinobacterial strains from the NBC collection.</title>
        <authorList>
            <person name="Joergensen T.S."/>
            <person name="Alvarez Arevalo M."/>
            <person name="Sterndorff E.B."/>
            <person name="Faurdal D."/>
            <person name="Vuksanovic O."/>
            <person name="Mourched A.-S."/>
            <person name="Charusanti P."/>
            <person name="Shaw S."/>
            <person name="Blin K."/>
            <person name="Weber T."/>
        </authorList>
    </citation>
    <scope>NUCLEOTIDE SEQUENCE</scope>
    <source>
        <strain evidence="1">NBC_00093</strain>
    </source>
</reference>
<evidence type="ECO:0000313" key="1">
    <source>
        <dbReference type="EMBL" id="WTT23883.1"/>
    </source>
</evidence>
<name>A0AAU2AHA4_9ACTN</name>
<organism evidence="1">
    <name type="scientific">Streptomyces sp. NBC_00093</name>
    <dbReference type="NCBI Taxonomy" id="2975649"/>
    <lineage>
        <taxon>Bacteria</taxon>
        <taxon>Bacillati</taxon>
        <taxon>Actinomycetota</taxon>
        <taxon>Actinomycetes</taxon>
        <taxon>Kitasatosporales</taxon>
        <taxon>Streptomycetaceae</taxon>
        <taxon>Streptomyces</taxon>
    </lineage>
</organism>
<accession>A0AAU2AHA4</accession>
<proteinExistence type="predicted"/>
<evidence type="ECO:0008006" key="2">
    <source>
        <dbReference type="Google" id="ProtNLM"/>
    </source>
</evidence>
<protein>
    <recommendedName>
        <fullName evidence="2">Transposase</fullName>
    </recommendedName>
</protein>
<gene>
    <name evidence="1" type="ORF">OHA22_44380</name>
</gene>
<dbReference type="EMBL" id="CP108222">
    <property type="protein sequence ID" value="WTT23883.1"/>
    <property type="molecule type" value="Genomic_DNA"/>
</dbReference>
<sequence length="67" mass="7555">MDIGSIVHNVGEGWLLELVDHLHRLAGAELTEAEPQDRDRRGKARSGRFQSRSITSLNWGFREGRLG</sequence>